<comment type="caution">
    <text evidence="2">The sequence shown here is derived from an EMBL/GenBank/DDBJ whole genome shotgun (WGS) entry which is preliminary data.</text>
</comment>
<reference evidence="2" key="1">
    <citation type="submission" date="2020-06" db="EMBL/GenBank/DDBJ databases">
        <authorList>
            <person name="Li T."/>
            <person name="Hu X."/>
            <person name="Zhang T."/>
            <person name="Song X."/>
            <person name="Zhang H."/>
            <person name="Dai N."/>
            <person name="Sheng W."/>
            <person name="Hou X."/>
            <person name="Wei L."/>
        </authorList>
    </citation>
    <scope>NUCLEOTIDE SEQUENCE</scope>
    <source>
        <strain evidence="2">K16</strain>
        <tissue evidence="2">Leaf</tissue>
    </source>
</reference>
<accession>A0AAE2BTS7</accession>
<dbReference type="Proteomes" id="UP001289374">
    <property type="component" value="Unassembled WGS sequence"/>
</dbReference>
<dbReference type="GO" id="GO:0003676">
    <property type="term" value="F:nucleic acid binding"/>
    <property type="evidence" value="ECO:0007669"/>
    <property type="project" value="InterPro"/>
</dbReference>
<dbReference type="InterPro" id="IPR002156">
    <property type="entry name" value="RNaseH_domain"/>
</dbReference>
<dbReference type="InterPro" id="IPR036397">
    <property type="entry name" value="RNaseH_sf"/>
</dbReference>
<name>A0AAE2BTS7_9LAMI</name>
<dbReference type="Gene3D" id="3.30.420.10">
    <property type="entry name" value="Ribonuclease H-like superfamily/Ribonuclease H"/>
    <property type="match status" value="1"/>
</dbReference>
<dbReference type="InterPro" id="IPR044730">
    <property type="entry name" value="RNase_H-like_dom_plant"/>
</dbReference>
<dbReference type="InterPro" id="IPR052929">
    <property type="entry name" value="RNase_H-like_EbsB-rel"/>
</dbReference>
<evidence type="ECO:0000313" key="3">
    <source>
        <dbReference type="Proteomes" id="UP001289374"/>
    </source>
</evidence>
<proteinExistence type="predicted"/>
<evidence type="ECO:0000313" key="2">
    <source>
        <dbReference type="EMBL" id="KAK4397308.1"/>
    </source>
</evidence>
<sequence length="111" mass="12064">MGEGEMAEAMATREAILLAKRENWPSVIFEGDCATLIDKILEPLVDLSAIGPIVADIRSFAADFCSISFQFVMRSYNSVAHALAHSVCDYAEGVSVVPVEVSPYVFAEQFS</sequence>
<dbReference type="PANTHER" id="PTHR47074">
    <property type="entry name" value="BNAC02G40300D PROTEIN"/>
    <property type="match status" value="1"/>
</dbReference>
<evidence type="ECO:0000259" key="1">
    <source>
        <dbReference type="Pfam" id="PF13456"/>
    </source>
</evidence>
<feature type="domain" description="RNase H type-1" evidence="1">
    <location>
        <begin position="4"/>
        <end position="86"/>
    </location>
</feature>
<reference evidence="2" key="2">
    <citation type="journal article" date="2024" name="Plant">
        <title>Genomic evolution and insights into agronomic trait innovations of Sesamum species.</title>
        <authorList>
            <person name="Miao H."/>
            <person name="Wang L."/>
            <person name="Qu L."/>
            <person name="Liu H."/>
            <person name="Sun Y."/>
            <person name="Le M."/>
            <person name="Wang Q."/>
            <person name="Wei S."/>
            <person name="Zheng Y."/>
            <person name="Lin W."/>
            <person name="Duan Y."/>
            <person name="Cao H."/>
            <person name="Xiong S."/>
            <person name="Wang X."/>
            <person name="Wei L."/>
            <person name="Li C."/>
            <person name="Ma Q."/>
            <person name="Ju M."/>
            <person name="Zhao R."/>
            <person name="Li G."/>
            <person name="Mu C."/>
            <person name="Tian Q."/>
            <person name="Mei H."/>
            <person name="Zhang T."/>
            <person name="Gao T."/>
            <person name="Zhang H."/>
        </authorList>
    </citation>
    <scope>NUCLEOTIDE SEQUENCE</scope>
    <source>
        <strain evidence="2">K16</strain>
    </source>
</reference>
<dbReference type="Pfam" id="PF13456">
    <property type="entry name" value="RVT_3"/>
    <property type="match status" value="1"/>
</dbReference>
<protein>
    <recommendedName>
        <fullName evidence="1">RNase H type-1 domain-containing protein</fullName>
    </recommendedName>
</protein>
<dbReference type="PANTHER" id="PTHR47074:SF48">
    <property type="entry name" value="POLYNUCLEOTIDYL TRANSFERASE, RIBONUCLEASE H-LIKE SUPERFAMILY PROTEIN"/>
    <property type="match status" value="1"/>
</dbReference>
<dbReference type="GO" id="GO:0004523">
    <property type="term" value="F:RNA-DNA hybrid ribonuclease activity"/>
    <property type="evidence" value="ECO:0007669"/>
    <property type="project" value="InterPro"/>
</dbReference>
<gene>
    <name evidence="2" type="ORF">Sango_1567400</name>
</gene>
<organism evidence="2 3">
    <name type="scientific">Sesamum angolense</name>
    <dbReference type="NCBI Taxonomy" id="2727404"/>
    <lineage>
        <taxon>Eukaryota</taxon>
        <taxon>Viridiplantae</taxon>
        <taxon>Streptophyta</taxon>
        <taxon>Embryophyta</taxon>
        <taxon>Tracheophyta</taxon>
        <taxon>Spermatophyta</taxon>
        <taxon>Magnoliopsida</taxon>
        <taxon>eudicotyledons</taxon>
        <taxon>Gunneridae</taxon>
        <taxon>Pentapetalae</taxon>
        <taxon>asterids</taxon>
        <taxon>lamiids</taxon>
        <taxon>Lamiales</taxon>
        <taxon>Pedaliaceae</taxon>
        <taxon>Sesamum</taxon>
    </lineage>
</organism>
<dbReference type="CDD" id="cd06222">
    <property type="entry name" value="RNase_H_like"/>
    <property type="match status" value="1"/>
</dbReference>
<keyword evidence="3" id="KW-1185">Reference proteome</keyword>
<dbReference type="AlphaFoldDB" id="A0AAE2BTS7"/>
<dbReference type="EMBL" id="JACGWL010000008">
    <property type="protein sequence ID" value="KAK4397308.1"/>
    <property type="molecule type" value="Genomic_DNA"/>
</dbReference>